<protein>
    <submittedName>
        <fullName evidence="3">Carbohydrate-binding protein</fullName>
    </submittedName>
</protein>
<dbReference type="AlphaFoldDB" id="A0A3A9YZH5"/>
<dbReference type="InterPro" id="IPR006584">
    <property type="entry name" value="Cellulose-bd_IV"/>
</dbReference>
<dbReference type="OrthoDB" id="9758923at2"/>
<dbReference type="Proteomes" id="UP000281726">
    <property type="component" value="Unassembled WGS sequence"/>
</dbReference>
<sequence>MALALLAEKGQQSRLVHWDYNSHLGSSTASWERDMVTATEGVAGQFGYDVAGIFRNSQTNLNAAVTHLRSAVNVSTVTNTLCLVGAGPMGVVYRALQGSNSAARQHVTLISHSDWNNNHDDDDNRWNLADIRRDFPQVNYKRIPDQNGGLGTGGGEEKWAWMANNSDQRLRYVHNVVNNIMNKKGDVSDAGMMYFLIAGDDAGNANKLRTFLTASGGGDSAVETVQGESYTSHSGVQLAFHSAAQGGVTAGYLHDGDWAGYAQVSTTGRTGFSARVAAGTSGGTIEVRAGSATGPLLGSVEVPATGGWTTYRTVSTPLSGTGTGPLHLVFTGGSGFLFDVDSVTVS</sequence>
<dbReference type="GO" id="GO:0030246">
    <property type="term" value="F:carbohydrate binding"/>
    <property type="evidence" value="ECO:0007669"/>
    <property type="project" value="InterPro"/>
</dbReference>
<dbReference type="PROSITE" id="PS51175">
    <property type="entry name" value="CBM6"/>
    <property type="match status" value="1"/>
</dbReference>
<dbReference type="SUPFAM" id="SSF49785">
    <property type="entry name" value="Galactose-binding domain-like"/>
    <property type="match status" value="1"/>
</dbReference>
<evidence type="ECO:0000313" key="4">
    <source>
        <dbReference type="Proteomes" id="UP000281726"/>
    </source>
</evidence>
<feature type="domain" description="CBM6" evidence="2">
    <location>
        <begin position="223"/>
        <end position="346"/>
    </location>
</feature>
<keyword evidence="1" id="KW-0732">Signal</keyword>
<dbReference type="InterPro" id="IPR005084">
    <property type="entry name" value="CBM6"/>
</dbReference>
<gene>
    <name evidence="3" type="ORF">D7223_25325</name>
</gene>
<evidence type="ECO:0000259" key="2">
    <source>
        <dbReference type="PROSITE" id="PS51175"/>
    </source>
</evidence>
<accession>A0A3A9YZH5</accession>
<dbReference type="Pfam" id="PF03422">
    <property type="entry name" value="CBM_6"/>
    <property type="match status" value="1"/>
</dbReference>
<keyword evidence="4" id="KW-1185">Reference proteome</keyword>
<evidence type="ECO:0000313" key="3">
    <source>
        <dbReference type="EMBL" id="RKN41139.1"/>
    </source>
</evidence>
<name>A0A3A9YZH5_9ACTN</name>
<comment type="caution">
    <text evidence="3">The sequence shown here is derived from an EMBL/GenBank/DDBJ whole genome shotgun (WGS) entry which is preliminary data.</text>
</comment>
<organism evidence="3 4">
    <name type="scientific">Micromonospora endolithica</name>
    <dbReference type="NCBI Taxonomy" id="230091"/>
    <lineage>
        <taxon>Bacteria</taxon>
        <taxon>Bacillati</taxon>
        <taxon>Actinomycetota</taxon>
        <taxon>Actinomycetes</taxon>
        <taxon>Micromonosporales</taxon>
        <taxon>Micromonosporaceae</taxon>
        <taxon>Micromonospora</taxon>
    </lineage>
</organism>
<dbReference type="CDD" id="cd04084">
    <property type="entry name" value="CBM6_xylanase-like"/>
    <property type="match status" value="1"/>
</dbReference>
<proteinExistence type="predicted"/>
<dbReference type="InterPro" id="IPR008979">
    <property type="entry name" value="Galactose-bd-like_sf"/>
</dbReference>
<dbReference type="Gene3D" id="2.60.120.260">
    <property type="entry name" value="Galactose-binding domain-like"/>
    <property type="match status" value="1"/>
</dbReference>
<reference evidence="3 4" key="1">
    <citation type="journal article" date="2004" name="Syst. Appl. Microbiol.">
        <title>Cryptoendolithic actinomycetes from antarctic sandstone rock samples: Micromonospora endolithica sp. nov. and two isolates related to Micromonospora coerulea Jensen 1932.</title>
        <authorList>
            <person name="Hirsch P."/>
            <person name="Mevs U."/>
            <person name="Kroppenstedt R.M."/>
            <person name="Schumann P."/>
            <person name="Stackebrandt E."/>
        </authorList>
    </citation>
    <scope>NUCLEOTIDE SEQUENCE [LARGE SCALE GENOMIC DNA]</scope>
    <source>
        <strain evidence="3 4">JCM 12677</strain>
    </source>
</reference>
<evidence type="ECO:0000256" key="1">
    <source>
        <dbReference type="ARBA" id="ARBA00022729"/>
    </source>
</evidence>
<dbReference type="EMBL" id="RBAK01000012">
    <property type="protein sequence ID" value="RKN41139.1"/>
    <property type="molecule type" value="Genomic_DNA"/>
</dbReference>
<dbReference type="SMART" id="SM00606">
    <property type="entry name" value="CBD_IV"/>
    <property type="match status" value="1"/>
</dbReference>